<dbReference type="InterPro" id="IPR050932">
    <property type="entry name" value="TM2D1-3-like"/>
</dbReference>
<accession>A0A2T1C214</accession>
<name>A0A2T1C214_9CYAN</name>
<keyword evidence="3 5" id="KW-1133">Transmembrane helix</keyword>
<feature type="domain" description="TM2" evidence="6">
    <location>
        <begin position="5"/>
        <end position="51"/>
    </location>
</feature>
<gene>
    <name evidence="7" type="ORF">C7B64_14160</name>
</gene>
<evidence type="ECO:0000256" key="5">
    <source>
        <dbReference type="SAM" id="Phobius"/>
    </source>
</evidence>
<protein>
    <recommendedName>
        <fullName evidence="6">TM2 domain-containing protein</fullName>
    </recommendedName>
</protein>
<comment type="subcellular location">
    <subcellularLocation>
        <location evidence="1">Membrane</location>
        <topology evidence="1">Multi-pass membrane protein</topology>
    </subcellularLocation>
</comment>
<keyword evidence="8" id="KW-1185">Reference proteome</keyword>
<organism evidence="7 8">
    <name type="scientific">Merismopedia glauca CCAP 1448/3</name>
    <dbReference type="NCBI Taxonomy" id="1296344"/>
    <lineage>
        <taxon>Bacteria</taxon>
        <taxon>Bacillati</taxon>
        <taxon>Cyanobacteriota</taxon>
        <taxon>Cyanophyceae</taxon>
        <taxon>Synechococcales</taxon>
        <taxon>Merismopediaceae</taxon>
        <taxon>Merismopedia</taxon>
    </lineage>
</organism>
<evidence type="ECO:0000313" key="8">
    <source>
        <dbReference type="Proteomes" id="UP000238762"/>
    </source>
</evidence>
<dbReference type="OrthoDB" id="472871at2"/>
<proteinExistence type="predicted"/>
<evidence type="ECO:0000256" key="3">
    <source>
        <dbReference type="ARBA" id="ARBA00022989"/>
    </source>
</evidence>
<dbReference type="PANTHER" id="PTHR21016">
    <property type="entry name" value="BETA-AMYLOID BINDING PROTEIN-RELATED"/>
    <property type="match status" value="1"/>
</dbReference>
<keyword evidence="4 5" id="KW-0472">Membrane</keyword>
<reference evidence="7 8" key="2">
    <citation type="submission" date="2018-03" db="EMBL/GenBank/DDBJ databases">
        <title>The ancient ancestry and fast evolution of plastids.</title>
        <authorList>
            <person name="Moore K.R."/>
            <person name="Magnabosco C."/>
            <person name="Momper L."/>
            <person name="Gold D.A."/>
            <person name="Bosak T."/>
            <person name="Fournier G.P."/>
        </authorList>
    </citation>
    <scope>NUCLEOTIDE SEQUENCE [LARGE SCALE GENOMIC DNA]</scope>
    <source>
        <strain evidence="7 8">CCAP 1448/3</strain>
    </source>
</reference>
<dbReference type="RefSeq" id="WP_106289311.1">
    <property type="nucleotide sequence ID" value="NZ_PVWJ01000068.1"/>
</dbReference>
<dbReference type="EMBL" id="PVWJ01000068">
    <property type="protein sequence ID" value="PSB02218.1"/>
    <property type="molecule type" value="Genomic_DNA"/>
</dbReference>
<evidence type="ECO:0000259" key="6">
    <source>
        <dbReference type="Pfam" id="PF05154"/>
    </source>
</evidence>
<sequence length="156" mass="17369">MNDVGTSYLLWLGCLFQLHGLHRFYNKQYFSGFLWLFTFGFLGMGQLVDLFLMPQMVEQYNHKIRGQLGFSPTGVPLNGSAIAMKTIPLSSDRLMVKLTRSAAKRGGQISVTQAVMDTGIGFAEVESALNAMVKSGYVQVDNHPKTGVVLYHFIEL</sequence>
<evidence type="ECO:0000256" key="2">
    <source>
        <dbReference type="ARBA" id="ARBA00022692"/>
    </source>
</evidence>
<dbReference type="Pfam" id="PF05154">
    <property type="entry name" value="TM2"/>
    <property type="match status" value="1"/>
</dbReference>
<evidence type="ECO:0000313" key="7">
    <source>
        <dbReference type="EMBL" id="PSB02218.1"/>
    </source>
</evidence>
<dbReference type="InterPro" id="IPR007829">
    <property type="entry name" value="TM2"/>
</dbReference>
<dbReference type="Proteomes" id="UP000238762">
    <property type="component" value="Unassembled WGS sequence"/>
</dbReference>
<keyword evidence="2 5" id="KW-0812">Transmembrane</keyword>
<dbReference type="AlphaFoldDB" id="A0A2T1C214"/>
<dbReference type="GO" id="GO:0016020">
    <property type="term" value="C:membrane"/>
    <property type="evidence" value="ECO:0007669"/>
    <property type="project" value="UniProtKB-SubCell"/>
</dbReference>
<comment type="caution">
    <text evidence="7">The sequence shown here is derived from an EMBL/GenBank/DDBJ whole genome shotgun (WGS) entry which is preliminary data.</text>
</comment>
<reference evidence="7 8" key="1">
    <citation type="submission" date="2018-02" db="EMBL/GenBank/DDBJ databases">
        <authorList>
            <person name="Cohen D.B."/>
            <person name="Kent A.D."/>
        </authorList>
    </citation>
    <scope>NUCLEOTIDE SEQUENCE [LARGE SCALE GENOMIC DNA]</scope>
    <source>
        <strain evidence="7 8">CCAP 1448/3</strain>
    </source>
</reference>
<evidence type="ECO:0000256" key="1">
    <source>
        <dbReference type="ARBA" id="ARBA00004141"/>
    </source>
</evidence>
<evidence type="ECO:0000256" key="4">
    <source>
        <dbReference type="ARBA" id="ARBA00023136"/>
    </source>
</evidence>
<dbReference type="PANTHER" id="PTHR21016:SF25">
    <property type="entry name" value="TM2 DOMAIN-CONTAINING PROTEIN DDB_G0277895-RELATED"/>
    <property type="match status" value="1"/>
</dbReference>
<feature type="transmembrane region" description="Helical" evidence="5">
    <location>
        <begin position="30"/>
        <end position="53"/>
    </location>
</feature>